<dbReference type="PANTHER" id="PTHR14386:SF2">
    <property type="entry name" value="PROTEIN FAM204A"/>
    <property type="match status" value="1"/>
</dbReference>
<evidence type="ECO:0008006" key="4">
    <source>
        <dbReference type="Google" id="ProtNLM"/>
    </source>
</evidence>
<feature type="compositionally biased region" description="Polar residues" evidence="1">
    <location>
        <begin position="165"/>
        <end position="175"/>
    </location>
</feature>
<feature type="compositionally biased region" description="Polar residues" evidence="1">
    <location>
        <begin position="19"/>
        <end position="34"/>
    </location>
</feature>
<evidence type="ECO:0000313" key="3">
    <source>
        <dbReference type="Proteomes" id="UP001152320"/>
    </source>
</evidence>
<feature type="region of interest" description="Disordered" evidence="1">
    <location>
        <begin position="139"/>
        <end position="175"/>
    </location>
</feature>
<reference evidence="2" key="1">
    <citation type="submission" date="2021-10" db="EMBL/GenBank/DDBJ databases">
        <title>Tropical sea cucumber genome reveals ecological adaptation and Cuvierian tubules defense mechanism.</title>
        <authorList>
            <person name="Chen T."/>
        </authorList>
    </citation>
    <scope>NUCLEOTIDE SEQUENCE</scope>
    <source>
        <strain evidence="2">Nanhai2018</strain>
        <tissue evidence="2">Muscle</tissue>
    </source>
</reference>
<dbReference type="EMBL" id="JAIZAY010000017">
    <property type="protein sequence ID" value="KAJ8025353.1"/>
    <property type="molecule type" value="Genomic_DNA"/>
</dbReference>
<protein>
    <recommendedName>
        <fullName evidence="4">Protein FAM204A</fullName>
    </recommendedName>
</protein>
<comment type="caution">
    <text evidence="2">The sequence shown here is derived from an EMBL/GenBank/DDBJ whole genome shotgun (WGS) entry which is preliminary data.</text>
</comment>
<dbReference type="Proteomes" id="UP001152320">
    <property type="component" value="Chromosome 17"/>
</dbReference>
<feature type="compositionally biased region" description="Basic residues" evidence="1">
    <location>
        <begin position="144"/>
        <end position="154"/>
    </location>
</feature>
<organism evidence="2 3">
    <name type="scientific">Holothuria leucospilota</name>
    <name type="common">Black long sea cucumber</name>
    <name type="synonym">Mertensiothuria leucospilota</name>
    <dbReference type="NCBI Taxonomy" id="206669"/>
    <lineage>
        <taxon>Eukaryota</taxon>
        <taxon>Metazoa</taxon>
        <taxon>Echinodermata</taxon>
        <taxon>Eleutherozoa</taxon>
        <taxon>Echinozoa</taxon>
        <taxon>Holothuroidea</taxon>
        <taxon>Aspidochirotacea</taxon>
        <taxon>Aspidochirotida</taxon>
        <taxon>Holothuriidae</taxon>
        <taxon>Holothuria</taxon>
    </lineage>
</organism>
<gene>
    <name evidence="2" type="ORF">HOLleu_32890</name>
</gene>
<evidence type="ECO:0000313" key="2">
    <source>
        <dbReference type="EMBL" id="KAJ8025353.1"/>
    </source>
</evidence>
<keyword evidence="3" id="KW-1185">Reference proteome</keyword>
<dbReference type="PANTHER" id="PTHR14386">
    <property type="entry name" value="PROTEIN FAM204A"/>
    <property type="match status" value="1"/>
</dbReference>
<accession>A0A9Q1BGX8</accession>
<dbReference type="AlphaFoldDB" id="A0A9Q1BGX8"/>
<sequence>MLAIIPDYEESSSDEDQKTSASHGINPSQGQIGQQEFKRSSDNLINPSGSVPDDDLLKRTTQESLVIKRSMSKSNENYISDLPECKDEAKGSFNAASGSDGDCKNLPNKLSSEQKSVLRYLALKRRRDEEMKQLEMVEDTPDFKRRKRRRKKRKGTDETNYRPATGSSVSGSTSEMQTLTSYIGVNDHLRGSLVDHGDLAPKSGLEKQIDHAVSEGDMNKAEELSDYLAKRNFAVRVAEAANARDYHRCKQEEEKEKLAKKKLKKSKLAWGFEVKHRWEMKGNM</sequence>
<name>A0A9Q1BGX8_HOLLE</name>
<evidence type="ECO:0000256" key="1">
    <source>
        <dbReference type="SAM" id="MobiDB-lite"/>
    </source>
</evidence>
<proteinExistence type="predicted"/>
<dbReference type="InterPro" id="IPR037690">
    <property type="entry name" value="FAM204A"/>
</dbReference>
<dbReference type="OrthoDB" id="2418792at2759"/>
<feature type="region of interest" description="Disordered" evidence="1">
    <location>
        <begin position="1"/>
        <end position="58"/>
    </location>
</feature>